<comment type="caution">
    <text evidence="3">The sequence shown here is derived from an EMBL/GenBank/DDBJ whole genome shotgun (WGS) entry which is preliminary data.</text>
</comment>
<proteinExistence type="predicted"/>
<evidence type="ECO:0000256" key="2">
    <source>
        <dbReference type="SAM" id="Phobius"/>
    </source>
</evidence>
<evidence type="ECO:0000256" key="1">
    <source>
        <dbReference type="SAM" id="MobiDB-lite"/>
    </source>
</evidence>
<accession>A0A5C6TTA5</accession>
<keyword evidence="2" id="KW-0472">Membrane</keyword>
<sequence>MTRWTPAPTTFAEGQRAVSLWLMSAAGIFCGMGFAGVILLLWLGGWSAASEHQRIASISLMGAGFPLGMIAVILALAVGGPVGRFKAGAGRDGATFELEDHDDAPSATVTTTTEVK</sequence>
<name>A0A5C6TTA5_9SPHN</name>
<dbReference type="OrthoDB" id="7596045at2"/>
<feature type="transmembrane region" description="Helical" evidence="2">
    <location>
        <begin position="55"/>
        <end position="78"/>
    </location>
</feature>
<feature type="compositionally biased region" description="Polar residues" evidence="1">
    <location>
        <begin position="107"/>
        <end position="116"/>
    </location>
</feature>
<keyword evidence="2" id="KW-1133">Transmembrane helix</keyword>
<organism evidence="3 4">
    <name type="scientific">Allosphingosinicella ginsenosidimutans</name>
    <dbReference type="NCBI Taxonomy" id="1176539"/>
    <lineage>
        <taxon>Bacteria</taxon>
        <taxon>Pseudomonadati</taxon>
        <taxon>Pseudomonadota</taxon>
        <taxon>Alphaproteobacteria</taxon>
        <taxon>Sphingomonadales</taxon>
        <taxon>Sphingomonadaceae</taxon>
        <taxon>Allosphingosinicella</taxon>
    </lineage>
</organism>
<protein>
    <submittedName>
        <fullName evidence="3">Uncharacterized protein</fullName>
    </submittedName>
</protein>
<keyword evidence="2" id="KW-0812">Transmembrane</keyword>
<dbReference type="AlphaFoldDB" id="A0A5C6TTA5"/>
<gene>
    <name evidence="3" type="ORF">FRZ32_08320</name>
</gene>
<dbReference type="Proteomes" id="UP000321249">
    <property type="component" value="Unassembled WGS sequence"/>
</dbReference>
<dbReference type="RefSeq" id="WP_147043068.1">
    <property type="nucleotide sequence ID" value="NZ_BAABIR010000004.1"/>
</dbReference>
<evidence type="ECO:0000313" key="4">
    <source>
        <dbReference type="Proteomes" id="UP000321249"/>
    </source>
</evidence>
<feature type="region of interest" description="Disordered" evidence="1">
    <location>
        <begin position="96"/>
        <end position="116"/>
    </location>
</feature>
<reference evidence="3 4" key="1">
    <citation type="journal article" date="2015" name="J. Microbiol.">
        <title>Sphingosinicella ginsenosidimutans sp. nov., with ginsenoside converting activity.</title>
        <authorList>
            <person name="Kim J.K."/>
            <person name="Kang M.S."/>
            <person name="Park S.C."/>
            <person name="Kim K.M."/>
            <person name="Choi K."/>
            <person name="Yoon M.H."/>
            <person name="Im W.T."/>
        </authorList>
    </citation>
    <scope>NUCLEOTIDE SEQUENCE [LARGE SCALE GENOMIC DNA]</scope>
    <source>
        <strain evidence="3 4">BS-11</strain>
    </source>
</reference>
<dbReference type="EMBL" id="VOQQ01000001">
    <property type="protein sequence ID" value="TXC63662.1"/>
    <property type="molecule type" value="Genomic_DNA"/>
</dbReference>
<feature type="transmembrane region" description="Helical" evidence="2">
    <location>
        <begin position="20"/>
        <end position="43"/>
    </location>
</feature>
<evidence type="ECO:0000313" key="3">
    <source>
        <dbReference type="EMBL" id="TXC63662.1"/>
    </source>
</evidence>
<keyword evidence="4" id="KW-1185">Reference proteome</keyword>